<evidence type="ECO:0000313" key="2">
    <source>
        <dbReference type="Proteomes" id="UP001630127"/>
    </source>
</evidence>
<dbReference type="EMBL" id="JBJUIK010000011">
    <property type="protein sequence ID" value="KAL3512080.1"/>
    <property type="molecule type" value="Genomic_DNA"/>
</dbReference>
<comment type="caution">
    <text evidence="1">The sequence shown here is derived from an EMBL/GenBank/DDBJ whole genome shotgun (WGS) entry which is preliminary data.</text>
</comment>
<accession>A0ABD2Z1A6</accession>
<gene>
    <name evidence="1" type="ORF">ACH5RR_024797</name>
</gene>
<keyword evidence="2" id="KW-1185">Reference proteome</keyword>
<sequence>MGIQFKGRTGFQILSLYSSFLVMKMDVLISRVHCVIQIATFAKVSPALKRRYLNLFKAKRSTCCGWSSGWQQFTADVCTGPLIEDYAVCLELRSMESQIVDGSSEDPGVLILQHLYEYQEISVLSEGTFAVAPLPNRNNNQALQISSLHQMLYDVDTCPSLVIYMYFVLIFCPLIEDYAGCVELRPEESQLLRTAMKILVFSYCKLVSDLLLLFPPTARYICCCSTPRGIAIRLFGSALFVRLSDRPRIYLVIHPLLERVVFITTQIDLASFRDKLWQLDASLSASGSPDCSLTMTLILS</sequence>
<evidence type="ECO:0000313" key="1">
    <source>
        <dbReference type="EMBL" id="KAL3512080.1"/>
    </source>
</evidence>
<dbReference type="Proteomes" id="UP001630127">
    <property type="component" value="Unassembled WGS sequence"/>
</dbReference>
<dbReference type="AlphaFoldDB" id="A0ABD2Z1A6"/>
<organism evidence="1 2">
    <name type="scientific">Cinchona calisaya</name>
    <dbReference type="NCBI Taxonomy" id="153742"/>
    <lineage>
        <taxon>Eukaryota</taxon>
        <taxon>Viridiplantae</taxon>
        <taxon>Streptophyta</taxon>
        <taxon>Embryophyta</taxon>
        <taxon>Tracheophyta</taxon>
        <taxon>Spermatophyta</taxon>
        <taxon>Magnoliopsida</taxon>
        <taxon>eudicotyledons</taxon>
        <taxon>Gunneridae</taxon>
        <taxon>Pentapetalae</taxon>
        <taxon>asterids</taxon>
        <taxon>lamiids</taxon>
        <taxon>Gentianales</taxon>
        <taxon>Rubiaceae</taxon>
        <taxon>Cinchonoideae</taxon>
        <taxon>Cinchoneae</taxon>
        <taxon>Cinchona</taxon>
    </lineage>
</organism>
<protein>
    <submittedName>
        <fullName evidence="1">Uncharacterized protein</fullName>
    </submittedName>
</protein>
<name>A0ABD2Z1A6_9GENT</name>
<proteinExistence type="predicted"/>
<reference evidence="1 2" key="1">
    <citation type="submission" date="2024-11" db="EMBL/GenBank/DDBJ databases">
        <title>A near-complete genome assembly of Cinchona calisaya.</title>
        <authorList>
            <person name="Lian D.C."/>
            <person name="Zhao X.W."/>
            <person name="Wei L."/>
        </authorList>
    </citation>
    <scope>NUCLEOTIDE SEQUENCE [LARGE SCALE GENOMIC DNA]</scope>
    <source>
        <tissue evidence="1">Nenye</tissue>
    </source>
</reference>